<evidence type="ECO:0000256" key="5">
    <source>
        <dbReference type="ARBA" id="ARBA00023136"/>
    </source>
</evidence>
<evidence type="ECO:0000256" key="4">
    <source>
        <dbReference type="ARBA" id="ARBA00022989"/>
    </source>
</evidence>
<dbReference type="GO" id="GO:0004930">
    <property type="term" value="F:G protein-coupled receptor activity"/>
    <property type="evidence" value="ECO:0007669"/>
    <property type="project" value="InterPro"/>
</dbReference>
<dbReference type="Pfam" id="PF00001">
    <property type="entry name" value="7tm_1"/>
    <property type="match status" value="1"/>
</dbReference>
<feature type="transmembrane region" description="Helical" evidence="7">
    <location>
        <begin position="37"/>
        <end position="62"/>
    </location>
</feature>
<evidence type="ECO:0000256" key="7">
    <source>
        <dbReference type="SAM" id="Phobius"/>
    </source>
</evidence>
<evidence type="ECO:0000256" key="3">
    <source>
        <dbReference type="ARBA" id="ARBA00022692"/>
    </source>
</evidence>
<dbReference type="PRINTS" id="PR00237">
    <property type="entry name" value="GPCRRHODOPSN"/>
</dbReference>
<keyword evidence="4 7" id="KW-1133">Transmembrane helix</keyword>
<dbReference type="Proteomes" id="UP001162480">
    <property type="component" value="Chromosome 21"/>
</dbReference>
<dbReference type="Gene3D" id="1.20.1070.10">
    <property type="entry name" value="Rhodopsin 7-helix transmembrane proteins"/>
    <property type="match status" value="1"/>
</dbReference>
<organism evidence="9 10">
    <name type="scientific">Octopus vulgaris</name>
    <name type="common">Common octopus</name>
    <dbReference type="NCBI Taxonomy" id="6645"/>
    <lineage>
        <taxon>Eukaryota</taxon>
        <taxon>Metazoa</taxon>
        <taxon>Spiralia</taxon>
        <taxon>Lophotrochozoa</taxon>
        <taxon>Mollusca</taxon>
        <taxon>Cephalopoda</taxon>
        <taxon>Coleoidea</taxon>
        <taxon>Octopodiformes</taxon>
        <taxon>Octopoda</taxon>
        <taxon>Incirrata</taxon>
        <taxon>Octopodidae</taxon>
        <taxon>Octopus</taxon>
    </lineage>
</organism>
<evidence type="ECO:0000259" key="8">
    <source>
        <dbReference type="PROSITE" id="PS50262"/>
    </source>
</evidence>
<name>A0AA36FGT3_OCTVU</name>
<keyword evidence="5 7" id="KW-0472">Membrane</keyword>
<keyword evidence="2" id="KW-1003">Cell membrane</keyword>
<proteinExistence type="predicted"/>
<comment type="subcellular location">
    <subcellularLocation>
        <location evidence="1">Cell membrane</location>
        <topology evidence="1">Multi-pass membrane protein</topology>
    </subcellularLocation>
</comment>
<keyword evidence="6" id="KW-0675">Receptor</keyword>
<dbReference type="GO" id="GO:0032870">
    <property type="term" value="P:cellular response to hormone stimulus"/>
    <property type="evidence" value="ECO:0007669"/>
    <property type="project" value="TreeGrafter"/>
</dbReference>
<evidence type="ECO:0000256" key="6">
    <source>
        <dbReference type="ARBA" id="ARBA00023170"/>
    </source>
</evidence>
<dbReference type="InterPro" id="IPR017452">
    <property type="entry name" value="GPCR_Rhodpsn_7TM"/>
</dbReference>
<protein>
    <submittedName>
        <fullName evidence="9">Prolactin-releasing peptide receptor-like</fullName>
    </submittedName>
</protein>
<keyword evidence="3 7" id="KW-0812">Transmembrane</keyword>
<dbReference type="EMBL" id="OX597834">
    <property type="protein sequence ID" value="CAI9738561.1"/>
    <property type="molecule type" value="Genomic_DNA"/>
</dbReference>
<evidence type="ECO:0000256" key="2">
    <source>
        <dbReference type="ARBA" id="ARBA00022475"/>
    </source>
</evidence>
<sequence length="137" mass="16312">MLTVTYTILANFLWKRITPENENRNRDQLATRVKMKVVSMLFVIVVLFGLCWIPFTIFQLFLIHEGEYLSFSYVRSTLTWLFLQWLALAHTCVNPIIYGFMNENFRDDLKELLKESRFFPCIRSTNESSELELTEEI</sequence>
<dbReference type="GO" id="GO:0042277">
    <property type="term" value="F:peptide binding"/>
    <property type="evidence" value="ECO:0007669"/>
    <property type="project" value="TreeGrafter"/>
</dbReference>
<dbReference type="PROSITE" id="PS50262">
    <property type="entry name" value="G_PROTEIN_RECEP_F1_2"/>
    <property type="match status" value="1"/>
</dbReference>
<dbReference type="GO" id="GO:0005886">
    <property type="term" value="C:plasma membrane"/>
    <property type="evidence" value="ECO:0007669"/>
    <property type="project" value="UniProtKB-SubCell"/>
</dbReference>
<feature type="transmembrane region" description="Helical" evidence="7">
    <location>
        <begin position="82"/>
        <end position="101"/>
    </location>
</feature>
<gene>
    <name evidence="9" type="ORF">OCTVUL_1B018456</name>
</gene>
<accession>A0AA36FGT3</accession>
<feature type="domain" description="G-protein coupled receptors family 1 profile" evidence="8">
    <location>
        <begin position="1"/>
        <end position="98"/>
    </location>
</feature>
<dbReference type="PANTHER" id="PTHR24241:SF76">
    <property type="entry name" value="NEUROPEPTIDE SIFAMIDE RECEPTOR"/>
    <property type="match status" value="1"/>
</dbReference>
<dbReference type="InterPro" id="IPR000276">
    <property type="entry name" value="GPCR_Rhodpsn"/>
</dbReference>
<keyword evidence="10" id="KW-1185">Reference proteome</keyword>
<evidence type="ECO:0000313" key="9">
    <source>
        <dbReference type="EMBL" id="CAI9738561.1"/>
    </source>
</evidence>
<dbReference type="SUPFAM" id="SSF81321">
    <property type="entry name" value="Family A G protein-coupled receptor-like"/>
    <property type="match status" value="1"/>
</dbReference>
<reference evidence="9" key="1">
    <citation type="submission" date="2023-08" db="EMBL/GenBank/DDBJ databases">
        <authorList>
            <person name="Alioto T."/>
            <person name="Alioto T."/>
            <person name="Gomez Garrido J."/>
        </authorList>
    </citation>
    <scope>NUCLEOTIDE SEQUENCE</scope>
</reference>
<evidence type="ECO:0000256" key="1">
    <source>
        <dbReference type="ARBA" id="ARBA00004651"/>
    </source>
</evidence>
<evidence type="ECO:0000313" key="10">
    <source>
        <dbReference type="Proteomes" id="UP001162480"/>
    </source>
</evidence>
<dbReference type="PANTHER" id="PTHR24241">
    <property type="entry name" value="NEUROPEPTIDE RECEPTOR-RELATED G-PROTEIN COUPLED RECEPTOR"/>
    <property type="match status" value="1"/>
</dbReference>
<dbReference type="AlphaFoldDB" id="A0AA36FGT3"/>